<dbReference type="Pfam" id="PF25091">
    <property type="entry name" value="DUF7806"/>
    <property type="match status" value="1"/>
</dbReference>
<protein>
    <recommendedName>
        <fullName evidence="1">DUF7806 domain-containing protein</fullName>
    </recommendedName>
</protein>
<gene>
    <name evidence="2" type="ORF">ARALYDRAFT_912213</name>
</gene>
<dbReference type="HOGENOM" id="CLU_2052840_0_0_1"/>
<dbReference type="InterPro" id="IPR056708">
    <property type="entry name" value="DUF7806"/>
</dbReference>
<evidence type="ECO:0000313" key="2">
    <source>
        <dbReference type="EMBL" id="EFH51291.1"/>
    </source>
</evidence>
<name>D7M5Q1_ARALL</name>
<dbReference type="Proteomes" id="UP000008694">
    <property type="component" value="Unassembled WGS sequence"/>
</dbReference>
<dbReference type="PANTHER" id="PTHR35489:SF2">
    <property type="entry name" value="TITAN9"/>
    <property type="match status" value="1"/>
</dbReference>
<dbReference type="Gramene" id="scaffold_604270.1">
    <property type="protein sequence ID" value="scaffold_604270.1"/>
    <property type="gene ID" value="scaffold_604270.1"/>
</dbReference>
<dbReference type="PANTHER" id="PTHR35489">
    <property type="entry name" value="TITAN9"/>
    <property type="match status" value="1"/>
</dbReference>
<dbReference type="STRING" id="81972.D7M5Q1"/>
<evidence type="ECO:0000313" key="3">
    <source>
        <dbReference type="Proteomes" id="UP000008694"/>
    </source>
</evidence>
<accession>D7M5Q1</accession>
<organism evidence="3">
    <name type="scientific">Arabidopsis lyrata subsp. lyrata</name>
    <name type="common">Lyre-leaved rock-cress</name>
    <dbReference type="NCBI Taxonomy" id="81972"/>
    <lineage>
        <taxon>Eukaryota</taxon>
        <taxon>Viridiplantae</taxon>
        <taxon>Streptophyta</taxon>
        <taxon>Embryophyta</taxon>
        <taxon>Tracheophyta</taxon>
        <taxon>Spermatophyta</taxon>
        <taxon>Magnoliopsida</taxon>
        <taxon>eudicotyledons</taxon>
        <taxon>Gunneridae</taxon>
        <taxon>Pentapetalae</taxon>
        <taxon>rosids</taxon>
        <taxon>malvids</taxon>
        <taxon>Brassicales</taxon>
        <taxon>Brassicaceae</taxon>
        <taxon>Camelineae</taxon>
        <taxon>Arabidopsis</taxon>
    </lineage>
</organism>
<dbReference type="GO" id="GO:0003006">
    <property type="term" value="P:developmental process involved in reproduction"/>
    <property type="evidence" value="ECO:0007669"/>
    <property type="project" value="TreeGrafter"/>
</dbReference>
<keyword evidence="3" id="KW-1185">Reference proteome</keyword>
<dbReference type="AlphaFoldDB" id="D7M5Q1"/>
<proteinExistence type="predicted"/>
<sequence length="120" mass="13699">MRKRSRQTEDMVETDMVSPHISIRHKSTTVKHIALHPFSSKLDLEHLPSHIPEGERVCIIASHPSSDNSTGEESALLYKVVSLGTFERVAPKWVRDVIKFSTSMSPVFFDRVSRVLKPRF</sequence>
<dbReference type="EMBL" id="GL348718">
    <property type="protein sequence ID" value="EFH51291.1"/>
    <property type="molecule type" value="Genomic_DNA"/>
</dbReference>
<feature type="domain" description="DUF7806" evidence="1">
    <location>
        <begin position="60"/>
        <end position="117"/>
    </location>
</feature>
<reference evidence="3" key="1">
    <citation type="journal article" date="2011" name="Nat. Genet.">
        <title>The Arabidopsis lyrata genome sequence and the basis of rapid genome size change.</title>
        <authorList>
            <person name="Hu T.T."/>
            <person name="Pattyn P."/>
            <person name="Bakker E.G."/>
            <person name="Cao J."/>
            <person name="Cheng J.-F."/>
            <person name="Clark R.M."/>
            <person name="Fahlgren N."/>
            <person name="Fawcett J.A."/>
            <person name="Grimwood J."/>
            <person name="Gundlach H."/>
            <person name="Haberer G."/>
            <person name="Hollister J.D."/>
            <person name="Ossowski S."/>
            <person name="Ottilar R.P."/>
            <person name="Salamov A.A."/>
            <person name="Schneeberger K."/>
            <person name="Spannagl M."/>
            <person name="Wang X."/>
            <person name="Yang L."/>
            <person name="Nasrallah M.E."/>
            <person name="Bergelson J."/>
            <person name="Carrington J.C."/>
            <person name="Gaut B.S."/>
            <person name="Schmutz J."/>
            <person name="Mayer K.F.X."/>
            <person name="Van de Peer Y."/>
            <person name="Grigoriev I.V."/>
            <person name="Nordborg M."/>
            <person name="Weigel D."/>
            <person name="Guo Y.-L."/>
        </authorList>
    </citation>
    <scope>NUCLEOTIDE SEQUENCE [LARGE SCALE GENOMIC DNA]</scope>
    <source>
        <strain evidence="3">cv. MN47</strain>
    </source>
</reference>
<evidence type="ECO:0000259" key="1">
    <source>
        <dbReference type="Pfam" id="PF25091"/>
    </source>
</evidence>